<dbReference type="Pfam" id="PF05199">
    <property type="entry name" value="GMC_oxred_C"/>
    <property type="match status" value="1"/>
</dbReference>
<evidence type="ECO:0000256" key="13">
    <source>
        <dbReference type="ARBA" id="ARBA00049723"/>
    </source>
</evidence>
<evidence type="ECO:0000256" key="12">
    <source>
        <dbReference type="ARBA" id="ARBA00049645"/>
    </source>
</evidence>
<comment type="cofactor">
    <cofactor evidence="1">
        <name>FAD</name>
        <dbReference type="ChEBI" id="CHEBI:57692"/>
    </cofactor>
</comment>
<dbReference type="EC" id="5.3.3.1" evidence="11"/>
<dbReference type="PANTHER" id="PTHR47470:SF1">
    <property type="entry name" value="FAD-DEPENDENT OXIDOREDUCTASE 2 FAD BINDING DOMAIN-CONTAINING PROTEIN"/>
    <property type="match status" value="1"/>
</dbReference>
<feature type="domain" description="Glucose-methanol-choline oxidoreductase N-terminal" evidence="18">
    <location>
        <begin position="147"/>
        <end position="170"/>
    </location>
</feature>
<dbReference type="InterPro" id="IPR036188">
    <property type="entry name" value="FAD/NAD-bd_sf"/>
</dbReference>
<evidence type="ECO:0000256" key="5">
    <source>
        <dbReference type="ARBA" id="ARBA00022827"/>
    </source>
</evidence>
<evidence type="ECO:0000256" key="9">
    <source>
        <dbReference type="ARBA" id="ARBA00023221"/>
    </source>
</evidence>
<dbReference type="PANTHER" id="PTHR47470">
    <property type="entry name" value="CHOLESTEROL OXIDASE"/>
    <property type="match status" value="1"/>
</dbReference>
<dbReference type="Gene3D" id="3.50.50.60">
    <property type="entry name" value="FAD/NAD(P)-binding domain"/>
    <property type="match status" value="1"/>
</dbReference>
<proteinExistence type="inferred from homology"/>
<dbReference type="InterPro" id="IPR007867">
    <property type="entry name" value="GMC_OxRtase_C"/>
</dbReference>
<dbReference type="InterPro" id="IPR052542">
    <property type="entry name" value="Cholesterol_Oxidase"/>
</dbReference>
<evidence type="ECO:0000313" key="20">
    <source>
        <dbReference type="Proteomes" id="UP000053171"/>
    </source>
</evidence>
<dbReference type="AlphaFoldDB" id="A0A199NQW3"/>
<dbReference type="GO" id="GO:0008203">
    <property type="term" value="P:cholesterol metabolic process"/>
    <property type="evidence" value="ECO:0007669"/>
    <property type="project" value="UniProtKB-KW"/>
</dbReference>
<comment type="pathway">
    <text evidence="12">Steroid metabolism; cholesterol degradation.</text>
</comment>
<evidence type="ECO:0000256" key="2">
    <source>
        <dbReference type="ARBA" id="ARBA00010790"/>
    </source>
</evidence>
<dbReference type="PROSITE" id="PS51318">
    <property type="entry name" value="TAT"/>
    <property type="match status" value="1"/>
</dbReference>
<comment type="caution">
    <text evidence="19">The sequence shown here is derived from an EMBL/GenBank/DDBJ whole genome shotgun (WGS) entry which is preliminary data.</text>
</comment>
<evidence type="ECO:0000313" key="19">
    <source>
        <dbReference type="EMBL" id="OAX51479.1"/>
    </source>
</evidence>
<evidence type="ECO:0000256" key="16">
    <source>
        <dbReference type="RuleBase" id="RU003968"/>
    </source>
</evidence>
<evidence type="ECO:0000256" key="14">
    <source>
        <dbReference type="ARBA" id="ARBA00049744"/>
    </source>
</evidence>
<keyword evidence="20" id="KW-1185">Reference proteome</keyword>
<dbReference type="InterPro" id="IPR000172">
    <property type="entry name" value="GMC_OxRdtase_N"/>
</dbReference>
<keyword evidence="6" id="KW-0560">Oxidoreductase</keyword>
<dbReference type="Gene3D" id="3.30.410.10">
    <property type="entry name" value="Cholesterol Oxidase, domain 2"/>
    <property type="match status" value="1"/>
</dbReference>
<evidence type="ECO:0000256" key="15">
    <source>
        <dbReference type="ARBA" id="ARBA00049778"/>
    </source>
</evidence>
<dbReference type="PROSITE" id="PS00623">
    <property type="entry name" value="GMC_OXRED_1"/>
    <property type="match status" value="1"/>
</dbReference>
<dbReference type="EC" id="1.1.3.6" evidence="13"/>
<evidence type="ECO:0000256" key="10">
    <source>
        <dbReference type="ARBA" id="ARBA00023235"/>
    </source>
</evidence>
<keyword evidence="10" id="KW-0413">Isomerase</keyword>
<dbReference type="GO" id="GO:0004769">
    <property type="term" value="F:steroid Delta-isomerase activity"/>
    <property type="evidence" value="ECO:0007669"/>
    <property type="project" value="UniProtKB-EC"/>
</dbReference>
<evidence type="ECO:0000256" key="8">
    <source>
        <dbReference type="ARBA" id="ARBA00023166"/>
    </source>
</evidence>
<keyword evidence="9" id="KW-0753">Steroid metabolism</keyword>
<dbReference type="RefSeq" id="WP_064725671.1">
    <property type="nucleotide sequence ID" value="NZ_LJBJ02000018.1"/>
</dbReference>
<evidence type="ECO:0000256" key="7">
    <source>
        <dbReference type="ARBA" id="ARBA00023098"/>
    </source>
</evidence>
<evidence type="ECO:0000256" key="11">
    <source>
        <dbReference type="ARBA" id="ARBA00038856"/>
    </source>
</evidence>
<organism evidence="19 20">
    <name type="scientific">Rothia kristinae</name>
    <dbReference type="NCBI Taxonomy" id="37923"/>
    <lineage>
        <taxon>Bacteria</taxon>
        <taxon>Bacillati</taxon>
        <taxon>Actinomycetota</taxon>
        <taxon>Actinomycetes</taxon>
        <taxon>Micrococcales</taxon>
        <taxon>Micrococcaceae</taxon>
        <taxon>Rothia</taxon>
    </lineage>
</organism>
<reference evidence="19" key="1">
    <citation type="submission" date="2016-06" db="EMBL/GenBank/DDBJ databases">
        <title>Identification of putative biosynthetic pathways for the production of bioactive secondary metabolites by the marine actinomycete Kocuria kristinae RUTW2-3.</title>
        <authorList>
            <person name="Waterworth S.C."/>
            <person name="Walmsley T.A."/>
            <person name="Matongo T."/>
            <person name="Davies-Coleman M.T."/>
            <person name="Dorrington R.A."/>
        </authorList>
    </citation>
    <scope>NUCLEOTIDE SEQUENCE [LARGE SCALE GENOMIC DNA]</scope>
    <source>
        <strain evidence="19">RUTW2-3</strain>
    </source>
</reference>
<dbReference type="GO" id="GO:0016995">
    <property type="term" value="F:cholesterol oxidase activity"/>
    <property type="evidence" value="ECO:0007669"/>
    <property type="project" value="UniProtKB-EC"/>
</dbReference>
<dbReference type="SUPFAM" id="SSF54373">
    <property type="entry name" value="FAD-linked reductases, C-terminal domain"/>
    <property type="match status" value="1"/>
</dbReference>
<name>A0A199NQW3_9MICC</name>
<evidence type="ECO:0000256" key="1">
    <source>
        <dbReference type="ARBA" id="ARBA00001974"/>
    </source>
</evidence>
<keyword evidence="5 16" id="KW-0274">FAD</keyword>
<sequence>MPLHDRRAVLRAALTSGTLAAGALALTSPASAAERTDAARAAEQRAGRRVAVIGSGYGGAVAADRLTRRGIPVDLIEMGVDWDSFPKDGGRTFTSMTKPTSRSVWFETRTDMPFSTLGGFDLINRDVAAGAGVLGIERFEQMKVYVGRGVGGGSLVNGGMAVTPDRAFFEQVLPQVDAAQMYSRYFPEANRALGVQAPATALVGTAAYYQFARVAASHAAKAGYRTVPVPNVYDWDHMRREGHRRAERSALAQEVIYGNNHGKKSLTQTLLKKVLDTGLVNLTSLTEVTGITRQEDGAYRLELKTIDFSGNVLSRSTRVYDRVILAAGSVGTARLLMKAQHDGGVAGLRGNDGIGAGWGPNGNTMLARWLGFGTRTGSLQSTIPALGIRAWDGSQNSVFAEIAPFPAGLETHSNVYLAITNNPNLARFGWDPARGLSLGWTQQMSQPSVAAVRAVFDRINAANPGTRYRGDLFEGGKQFTDYFTYHPLGGAVLGQATDEQGEVRGAPGLFVMDGSLIPGKIGVNPFITITALAMRSMDRLLEAGRFS</sequence>
<dbReference type="GO" id="GO:0050660">
    <property type="term" value="F:flavin adenine dinucleotide binding"/>
    <property type="evidence" value="ECO:0007669"/>
    <property type="project" value="InterPro"/>
</dbReference>
<dbReference type="Pfam" id="PF00732">
    <property type="entry name" value="GMC_oxred_N"/>
    <property type="match status" value="1"/>
</dbReference>
<dbReference type="Proteomes" id="UP000053171">
    <property type="component" value="Unassembled WGS sequence"/>
</dbReference>
<feature type="signal peptide" evidence="17">
    <location>
        <begin position="1"/>
        <end position="32"/>
    </location>
</feature>
<gene>
    <name evidence="19" type="ORF">AN277_0208690</name>
</gene>
<evidence type="ECO:0000256" key="4">
    <source>
        <dbReference type="ARBA" id="ARBA00022630"/>
    </source>
</evidence>
<evidence type="ECO:0000256" key="6">
    <source>
        <dbReference type="ARBA" id="ARBA00023002"/>
    </source>
</evidence>
<evidence type="ECO:0000259" key="18">
    <source>
        <dbReference type="PROSITE" id="PS00623"/>
    </source>
</evidence>
<feature type="chain" id="PRO_5008282095" description="Cholesterol oxidase" evidence="17">
    <location>
        <begin position="33"/>
        <end position="547"/>
    </location>
</feature>
<keyword evidence="3" id="KW-0153">Cholesterol metabolism</keyword>
<dbReference type="Pfam" id="PF22500">
    <property type="entry name" value="GMC_oxred_C_1st"/>
    <property type="match status" value="1"/>
</dbReference>
<keyword evidence="7" id="KW-0443">Lipid metabolism</keyword>
<dbReference type="InterPro" id="IPR006311">
    <property type="entry name" value="TAT_signal"/>
</dbReference>
<comment type="similarity">
    <text evidence="2 16">Belongs to the GMC oxidoreductase family.</text>
</comment>
<keyword evidence="8" id="KW-1207">Sterol metabolism</keyword>
<keyword evidence="17" id="KW-0732">Signal</keyword>
<evidence type="ECO:0000256" key="17">
    <source>
        <dbReference type="SAM" id="SignalP"/>
    </source>
</evidence>
<protein>
    <recommendedName>
        <fullName evidence="14">Cholesterol oxidase</fullName>
        <ecNumber evidence="13">1.1.3.6</ecNumber>
        <ecNumber evidence="11">5.3.3.1</ecNumber>
    </recommendedName>
    <alternativeName>
        <fullName evidence="15">Cholesterol isomerase</fullName>
    </alternativeName>
</protein>
<accession>A0A199NQW3</accession>
<keyword evidence="4 16" id="KW-0285">Flavoprotein</keyword>
<dbReference type="EMBL" id="LJBJ02000018">
    <property type="protein sequence ID" value="OAX51479.1"/>
    <property type="molecule type" value="Genomic_DNA"/>
</dbReference>
<dbReference type="SUPFAM" id="SSF51905">
    <property type="entry name" value="FAD/NAD(P)-binding domain"/>
    <property type="match status" value="1"/>
</dbReference>
<evidence type="ECO:0000256" key="3">
    <source>
        <dbReference type="ARBA" id="ARBA00022548"/>
    </source>
</evidence>